<keyword evidence="4" id="KW-1185">Reference proteome</keyword>
<keyword evidence="2" id="KW-0472">Membrane</keyword>
<sequence length="210" mass="21775">MSSLVVNTLCPLANGTTISRENEQFVVYRSFSFTAGDCYASTSFDDCIDSCAVTNSCVAVAFDVLGKAGCCQISTDIQNVDIQTTVNWIAARNIRKQFSQPASSVSALSVPTPLSTTTSSKATSTTVQTSSSDSAGPSTTSTSNPAETTQAASGLSTGAKAGVGVGVAIIILALLAGCAFFAYRRGKQSRRYGAVRSKSAHPELETKRGL</sequence>
<dbReference type="Proteomes" id="UP001056384">
    <property type="component" value="Chromosome 5"/>
</dbReference>
<reference evidence="3" key="1">
    <citation type="submission" date="2022-06" db="EMBL/GenBank/DDBJ databases">
        <title>Complete genome sequences of two strains of the flax pathogen Septoria linicola.</title>
        <authorList>
            <person name="Lapalu N."/>
            <person name="Simon A."/>
            <person name="Demenou B."/>
            <person name="Paumier D."/>
            <person name="Guillot M.-P."/>
            <person name="Gout L."/>
            <person name="Valade R."/>
        </authorList>
    </citation>
    <scope>NUCLEOTIDE SEQUENCE</scope>
    <source>
        <strain evidence="3">SE15195</strain>
    </source>
</reference>
<protein>
    <recommendedName>
        <fullName evidence="5">Apple domain-containing protein</fullName>
    </recommendedName>
</protein>
<gene>
    <name evidence="3" type="ORF">Slin15195_G062850</name>
</gene>
<feature type="region of interest" description="Disordered" evidence="1">
    <location>
        <begin position="191"/>
        <end position="210"/>
    </location>
</feature>
<evidence type="ECO:0000256" key="2">
    <source>
        <dbReference type="SAM" id="Phobius"/>
    </source>
</evidence>
<feature type="region of interest" description="Disordered" evidence="1">
    <location>
        <begin position="107"/>
        <end position="150"/>
    </location>
</feature>
<feature type="compositionally biased region" description="Low complexity" evidence="1">
    <location>
        <begin position="107"/>
        <end position="143"/>
    </location>
</feature>
<feature type="compositionally biased region" description="Basic and acidic residues" evidence="1">
    <location>
        <begin position="200"/>
        <end position="210"/>
    </location>
</feature>
<dbReference type="AlphaFoldDB" id="A0A9Q9EIN3"/>
<evidence type="ECO:0000313" key="4">
    <source>
        <dbReference type="Proteomes" id="UP001056384"/>
    </source>
</evidence>
<evidence type="ECO:0008006" key="5">
    <source>
        <dbReference type="Google" id="ProtNLM"/>
    </source>
</evidence>
<dbReference type="EMBL" id="CP099422">
    <property type="protein sequence ID" value="USW52966.1"/>
    <property type="molecule type" value="Genomic_DNA"/>
</dbReference>
<evidence type="ECO:0000256" key="1">
    <source>
        <dbReference type="SAM" id="MobiDB-lite"/>
    </source>
</evidence>
<keyword evidence="2" id="KW-0812">Transmembrane</keyword>
<evidence type="ECO:0000313" key="3">
    <source>
        <dbReference type="EMBL" id="USW52966.1"/>
    </source>
</evidence>
<proteinExistence type="predicted"/>
<feature type="transmembrane region" description="Helical" evidence="2">
    <location>
        <begin position="161"/>
        <end position="183"/>
    </location>
</feature>
<keyword evidence="2" id="KW-1133">Transmembrane helix</keyword>
<name>A0A9Q9EIN3_9PEZI</name>
<accession>A0A9Q9EIN3</accession>
<organism evidence="3 4">
    <name type="scientific">Septoria linicola</name>
    <dbReference type="NCBI Taxonomy" id="215465"/>
    <lineage>
        <taxon>Eukaryota</taxon>
        <taxon>Fungi</taxon>
        <taxon>Dikarya</taxon>
        <taxon>Ascomycota</taxon>
        <taxon>Pezizomycotina</taxon>
        <taxon>Dothideomycetes</taxon>
        <taxon>Dothideomycetidae</taxon>
        <taxon>Mycosphaerellales</taxon>
        <taxon>Mycosphaerellaceae</taxon>
        <taxon>Septoria</taxon>
    </lineage>
</organism>